<dbReference type="OrthoDB" id="6196575at2"/>
<dbReference type="Gene3D" id="1.10.10.10">
    <property type="entry name" value="Winged helix-like DNA-binding domain superfamily/Winged helix DNA-binding domain"/>
    <property type="match status" value="1"/>
</dbReference>
<evidence type="ECO:0000259" key="4">
    <source>
        <dbReference type="PROSITE" id="PS50995"/>
    </source>
</evidence>
<dbReference type="SMART" id="SM00347">
    <property type="entry name" value="HTH_MARR"/>
    <property type="match status" value="1"/>
</dbReference>
<keyword evidence="2 5" id="KW-0238">DNA-binding</keyword>
<dbReference type="Pfam" id="PF01047">
    <property type="entry name" value="MarR"/>
    <property type="match status" value="1"/>
</dbReference>
<sequence length="148" mass="16870">MKENIGESLHKLMHHYRHQLREAALKSGISIPVSHIRSLKCINKIEKCSAKVIADRLSLDKSQITRVLKELVQSGYVEKIRSPDNHRSQLLSLTMNGAELLTKITMLDQTATENMTQNLTEQQIEDFTRLAEIMVSNLDQFPPCDNQS</sequence>
<keyword evidence="6" id="KW-1185">Reference proteome</keyword>
<dbReference type="PANTHER" id="PTHR42756">
    <property type="entry name" value="TRANSCRIPTIONAL REGULATOR, MARR"/>
    <property type="match status" value="1"/>
</dbReference>
<evidence type="ECO:0000313" key="6">
    <source>
        <dbReference type="Proteomes" id="UP000184517"/>
    </source>
</evidence>
<dbReference type="InterPro" id="IPR000835">
    <property type="entry name" value="HTH_MarR-typ"/>
</dbReference>
<dbReference type="GO" id="GO:0003700">
    <property type="term" value="F:DNA-binding transcription factor activity"/>
    <property type="evidence" value="ECO:0007669"/>
    <property type="project" value="InterPro"/>
</dbReference>
<dbReference type="Proteomes" id="UP000184517">
    <property type="component" value="Unassembled WGS sequence"/>
</dbReference>
<dbReference type="SUPFAM" id="SSF46785">
    <property type="entry name" value="Winged helix' DNA-binding domain"/>
    <property type="match status" value="1"/>
</dbReference>
<evidence type="ECO:0000256" key="3">
    <source>
        <dbReference type="ARBA" id="ARBA00023163"/>
    </source>
</evidence>
<dbReference type="PANTHER" id="PTHR42756:SF1">
    <property type="entry name" value="TRANSCRIPTIONAL REPRESSOR OF EMRAB OPERON"/>
    <property type="match status" value="1"/>
</dbReference>
<evidence type="ECO:0000256" key="1">
    <source>
        <dbReference type="ARBA" id="ARBA00023015"/>
    </source>
</evidence>
<name>A0A1M4ZRX7_9GAMM</name>
<dbReference type="RefSeq" id="WP_072839078.1">
    <property type="nucleotide sequence ID" value="NZ_FQVF01000006.1"/>
</dbReference>
<evidence type="ECO:0000313" key="5">
    <source>
        <dbReference type="EMBL" id="SHF20547.1"/>
    </source>
</evidence>
<dbReference type="GO" id="GO:0003677">
    <property type="term" value="F:DNA binding"/>
    <property type="evidence" value="ECO:0007669"/>
    <property type="project" value="UniProtKB-KW"/>
</dbReference>
<dbReference type="EMBL" id="FQVF01000006">
    <property type="protein sequence ID" value="SHF20547.1"/>
    <property type="molecule type" value="Genomic_DNA"/>
</dbReference>
<dbReference type="InterPro" id="IPR036390">
    <property type="entry name" value="WH_DNA-bd_sf"/>
</dbReference>
<keyword evidence="1" id="KW-0805">Transcription regulation</keyword>
<dbReference type="PRINTS" id="PR00598">
    <property type="entry name" value="HTHMARR"/>
</dbReference>
<reference evidence="6" key="1">
    <citation type="submission" date="2016-11" db="EMBL/GenBank/DDBJ databases">
        <authorList>
            <person name="Varghese N."/>
            <person name="Submissions S."/>
        </authorList>
    </citation>
    <scope>NUCLEOTIDE SEQUENCE [LARGE SCALE GENOMIC DNA]</scope>
    <source>
        <strain evidence="6">DSM 16579</strain>
    </source>
</reference>
<proteinExistence type="predicted"/>
<accession>A0A1M4ZRX7</accession>
<feature type="domain" description="HTH marR-type" evidence="4">
    <location>
        <begin position="2"/>
        <end position="136"/>
    </location>
</feature>
<organism evidence="5 6">
    <name type="scientific">Marinomonas polaris DSM 16579</name>
    <dbReference type="NCBI Taxonomy" id="1122206"/>
    <lineage>
        <taxon>Bacteria</taxon>
        <taxon>Pseudomonadati</taxon>
        <taxon>Pseudomonadota</taxon>
        <taxon>Gammaproteobacteria</taxon>
        <taxon>Oceanospirillales</taxon>
        <taxon>Oceanospirillaceae</taxon>
        <taxon>Marinomonas</taxon>
    </lineage>
</organism>
<protein>
    <submittedName>
        <fullName evidence="5">DNA-binding transcriptional regulator, MarR family</fullName>
    </submittedName>
</protein>
<keyword evidence="3" id="KW-0804">Transcription</keyword>
<dbReference type="InterPro" id="IPR036388">
    <property type="entry name" value="WH-like_DNA-bd_sf"/>
</dbReference>
<gene>
    <name evidence="5" type="ORF">SAMN02745753_01479</name>
</gene>
<evidence type="ECO:0000256" key="2">
    <source>
        <dbReference type="ARBA" id="ARBA00023125"/>
    </source>
</evidence>
<dbReference type="PROSITE" id="PS50995">
    <property type="entry name" value="HTH_MARR_2"/>
    <property type="match status" value="1"/>
</dbReference>
<dbReference type="STRING" id="1122206.SAMN02745753_01479"/>
<dbReference type="AlphaFoldDB" id="A0A1M4ZRX7"/>